<reference evidence="2" key="1">
    <citation type="submission" date="2009-12" db="EMBL/GenBank/DDBJ databases">
        <title>Complete sequence of Dickeya dadantii Ech586.</title>
        <authorList>
            <consortium name="US DOE Joint Genome Institute"/>
            <person name="Lucas S."/>
            <person name="Copeland A."/>
            <person name="Lapidus A."/>
            <person name="Glavina del Rio T."/>
            <person name="Tice H."/>
            <person name="Bruce D."/>
            <person name="Goodwin L."/>
            <person name="Pitluck S."/>
            <person name="Munk A.C."/>
            <person name="Brettin T."/>
            <person name="Detter J.C."/>
            <person name="Han C."/>
            <person name="Tapia R."/>
            <person name="Larimer F."/>
            <person name="Land M."/>
            <person name="Hauser L."/>
            <person name="Kyrpides N."/>
            <person name="Mikhailova N."/>
            <person name="Balakrishnan V."/>
            <person name="Glasner J."/>
            <person name="Perna N.T."/>
        </authorList>
    </citation>
    <scope>NUCLEOTIDE SEQUENCE [LARGE SCALE GENOMIC DNA]</scope>
    <source>
        <strain evidence="2">Ech586</strain>
    </source>
</reference>
<evidence type="ECO:0000313" key="3">
    <source>
        <dbReference type="Proteomes" id="UP000001446"/>
    </source>
</evidence>
<keyword evidence="3" id="KW-1185">Reference proteome</keyword>
<dbReference type="Proteomes" id="UP000001446">
    <property type="component" value="Chromosome"/>
</dbReference>
<dbReference type="EMBL" id="CP001836">
    <property type="protein sequence ID" value="ACZ75628.1"/>
    <property type="molecule type" value="Genomic_DNA"/>
</dbReference>
<keyword evidence="1" id="KW-1133">Transmembrane helix</keyword>
<gene>
    <name evidence="2" type="ordered locus">Dd586_0738</name>
</gene>
<keyword evidence="1" id="KW-0472">Membrane</keyword>
<organism evidence="2 3">
    <name type="scientific">Dickeya zeae (strain Ech586)</name>
    <name type="common">Dickeya dadantii (strain Ech586)</name>
    <dbReference type="NCBI Taxonomy" id="590409"/>
    <lineage>
        <taxon>Bacteria</taxon>
        <taxon>Pseudomonadati</taxon>
        <taxon>Pseudomonadota</taxon>
        <taxon>Gammaproteobacteria</taxon>
        <taxon>Enterobacterales</taxon>
        <taxon>Pectobacteriaceae</taxon>
        <taxon>Dickeya</taxon>
        <taxon>Dickeya parazeae</taxon>
    </lineage>
</organism>
<keyword evidence="1" id="KW-0812">Transmembrane</keyword>
<proteinExistence type="predicted"/>
<dbReference type="AlphaFoldDB" id="D2BSK9"/>
<dbReference type="RefSeq" id="WP_012883473.1">
    <property type="nucleotide sequence ID" value="NC_013592.1"/>
</dbReference>
<accession>D2BSK9</accession>
<evidence type="ECO:0000256" key="1">
    <source>
        <dbReference type="SAM" id="Phobius"/>
    </source>
</evidence>
<feature type="transmembrane region" description="Helical" evidence="1">
    <location>
        <begin position="25"/>
        <end position="46"/>
    </location>
</feature>
<dbReference type="HOGENOM" id="CLU_2972289_0_0_6"/>
<evidence type="ECO:0000313" key="2">
    <source>
        <dbReference type="EMBL" id="ACZ75628.1"/>
    </source>
</evidence>
<name>D2BSK9_DICZ5</name>
<dbReference type="KEGG" id="ddc:Dd586_0738"/>
<protein>
    <submittedName>
        <fullName evidence="2">Uncharacterized protein</fullName>
    </submittedName>
</protein>
<sequence length="66" mass="6969">MINFTIGGENGFKVECADNEAAEKIIAYAVSIGAVVITATSAYAIANKASEYLLENSSSVFNNFSK</sequence>